<comment type="caution">
    <text evidence="2">The sequence shown here is derived from an EMBL/GenBank/DDBJ whole genome shotgun (WGS) entry which is preliminary data.</text>
</comment>
<evidence type="ECO:0000313" key="3">
    <source>
        <dbReference type="Proteomes" id="UP000092993"/>
    </source>
</evidence>
<proteinExistence type="predicted"/>
<protein>
    <submittedName>
        <fullName evidence="2">Uncharacterized protein</fullName>
    </submittedName>
</protein>
<name>A0A1C7LUS1_GRIFR</name>
<dbReference type="AlphaFoldDB" id="A0A1C7LUS1"/>
<feature type="transmembrane region" description="Helical" evidence="1">
    <location>
        <begin position="59"/>
        <end position="76"/>
    </location>
</feature>
<gene>
    <name evidence="2" type="ORF">A0H81_12355</name>
</gene>
<keyword evidence="3" id="KW-1185">Reference proteome</keyword>
<keyword evidence="1" id="KW-0812">Transmembrane</keyword>
<reference evidence="2 3" key="1">
    <citation type="submission" date="2016-03" db="EMBL/GenBank/DDBJ databases">
        <title>Whole genome sequencing of Grifola frondosa 9006-11.</title>
        <authorList>
            <person name="Min B."/>
            <person name="Park H."/>
            <person name="Kim J.-G."/>
            <person name="Cho H."/>
            <person name="Oh Y.-L."/>
            <person name="Kong W.-S."/>
            <person name="Choi I.-G."/>
        </authorList>
    </citation>
    <scope>NUCLEOTIDE SEQUENCE [LARGE SCALE GENOMIC DNA]</scope>
    <source>
        <strain evidence="2 3">9006-11</strain>
    </source>
</reference>
<dbReference type="EMBL" id="LUGG01000023">
    <property type="protein sequence ID" value="OBZ67679.1"/>
    <property type="molecule type" value="Genomic_DNA"/>
</dbReference>
<accession>A0A1C7LUS1</accession>
<feature type="transmembrane region" description="Helical" evidence="1">
    <location>
        <begin position="14"/>
        <end position="38"/>
    </location>
</feature>
<keyword evidence="1" id="KW-0472">Membrane</keyword>
<organism evidence="2 3">
    <name type="scientific">Grifola frondosa</name>
    <name type="common">Maitake</name>
    <name type="synonym">Polyporus frondosus</name>
    <dbReference type="NCBI Taxonomy" id="5627"/>
    <lineage>
        <taxon>Eukaryota</taxon>
        <taxon>Fungi</taxon>
        <taxon>Dikarya</taxon>
        <taxon>Basidiomycota</taxon>
        <taxon>Agaricomycotina</taxon>
        <taxon>Agaricomycetes</taxon>
        <taxon>Polyporales</taxon>
        <taxon>Grifolaceae</taxon>
        <taxon>Grifola</taxon>
    </lineage>
</organism>
<dbReference type="Proteomes" id="UP000092993">
    <property type="component" value="Unassembled WGS sequence"/>
</dbReference>
<evidence type="ECO:0000256" key="1">
    <source>
        <dbReference type="SAM" id="Phobius"/>
    </source>
</evidence>
<sequence length="106" mass="12386">MVNWNSPITLEQEYLSLVIISEVAAGIYLWEWATTVYFDWRLFSSIGKKEWRWTAIPYLISRYTALGAVICVFVFFNLKNEFNLKVLFHIALAFGAIVHQENSNFT</sequence>
<evidence type="ECO:0000313" key="2">
    <source>
        <dbReference type="EMBL" id="OBZ67679.1"/>
    </source>
</evidence>
<keyword evidence="1" id="KW-1133">Transmembrane helix</keyword>
<dbReference type="OrthoDB" id="3197626at2759"/>